<keyword evidence="2" id="KW-1185">Reference proteome</keyword>
<accession>A0ABV0FUE6</accession>
<sequence length="84" mass="9870">MLSPQDTSRIIEMAWEDRTPFEAIEHLYGLTESNVIKLMRSSLKPNSFKSWRARVSGRKTKHLKLRPEGIDRAYCSTQYKMPQK</sequence>
<dbReference type="Proteomes" id="UP001477278">
    <property type="component" value="Unassembled WGS sequence"/>
</dbReference>
<dbReference type="EMBL" id="JBDPZN010000006">
    <property type="protein sequence ID" value="MEO3683551.1"/>
    <property type="molecule type" value="Genomic_DNA"/>
</dbReference>
<comment type="caution">
    <text evidence="1">The sequence shown here is derived from an EMBL/GenBank/DDBJ whole genome shotgun (WGS) entry which is preliminary data.</text>
</comment>
<proteinExistence type="predicted"/>
<dbReference type="InterPro" id="IPR019882">
    <property type="entry name" value="CHP03643"/>
</dbReference>
<reference evidence="1 2" key="1">
    <citation type="submission" date="2024-05" db="EMBL/GenBank/DDBJ databases">
        <title>Genome sequencing of Marine Estuary Bacteria, Shewanella vesiculosa and S. baltica, and Pseudomonas syringae.</title>
        <authorList>
            <person name="Gurung A."/>
            <person name="Maclea K.S."/>
        </authorList>
    </citation>
    <scope>NUCLEOTIDE SEQUENCE [LARGE SCALE GENOMIC DNA]</scope>
    <source>
        <strain evidence="1 2">1A</strain>
    </source>
</reference>
<gene>
    <name evidence="1" type="ORF">ABHN84_14830</name>
</gene>
<dbReference type="NCBIfam" id="TIGR03643">
    <property type="entry name" value="TIGR03643 family protein"/>
    <property type="match status" value="1"/>
</dbReference>
<evidence type="ECO:0000313" key="2">
    <source>
        <dbReference type="Proteomes" id="UP001477278"/>
    </source>
</evidence>
<evidence type="ECO:0000313" key="1">
    <source>
        <dbReference type="EMBL" id="MEO3683551.1"/>
    </source>
</evidence>
<dbReference type="Pfam" id="PF10985">
    <property type="entry name" value="DUF2805"/>
    <property type="match status" value="1"/>
</dbReference>
<organism evidence="1 2">
    <name type="scientific">Shewanella vesiculosa</name>
    <dbReference type="NCBI Taxonomy" id="518738"/>
    <lineage>
        <taxon>Bacteria</taxon>
        <taxon>Pseudomonadati</taxon>
        <taxon>Pseudomonadota</taxon>
        <taxon>Gammaproteobacteria</taxon>
        <taxon>Alteromonadales</taxon>
        <taxon>Shewanellaceae</taxon>
        <taxon>Shewanella</taxon>
    </lineage>
</organism>
<name>A0ABV0FUE6_9GAMM</name>
<protein>
    <submittedName>
        <fullName evidence="1">TIGR03643 family protein</fullName>
    </submittedName>
</protein>
<dbReference type="GeneID" id="90570474"/>
<dbReference type="RefSeq" id="WP_124016432.1">
    <property type="nucleotide sequence ID" value="NZ_JAACRJ010000015.1"/>
</dbReference>